<dbReference type="Pfam" id="PF00153">
    <property type="entry name" value="Mito_carr"/>
    <property type="match status" value="3"/>
</dbReference>
<evidence type="ECO:0000256" key="1">
    <source>
        <dbReference type="ARBA" id="ARBA00004141"/>
    </source>
</evidence>
<dbReference type="EMBL" id="BMOB01000001">
    <property type="protein sequence ID" value="GGI78247.1"/>
    <property type="molecule type" value="Genomic_DNA"/>
</dbReference>
<evidence type="ECO:0000313" key="8">
    <source>
        <dbReference type="EMBL" id="GGI78247.1"/>
    </source>
</evidence>
<dbReference type="Proteomes" id="UP000630149">
    <property type="component" value="Unassembled WGS sequence"/>
</dbReference>
<keyword evidence="5" id="KW-0677">Repeat</keyword>
<dbReference type="InterPro" id="IPR049563">
    <property type="entry name" value="TXTP-like"/>
</dbReference>
<dbReference type="PANTHER" id="PTHR45788">
    <property type="entry name" value="SUCCINATE/FUMARATE MITOCHONDRIAL TRANSPORTER-RELATED"/>
    <property type="match status" value="1"/>
</dbReference>
<comment type="caution">
    <text evidence="8">The sequence shown here is derived from an EMBL/GenBank/DDBJ whole genome shotgun (WGS) entry which is preliminary data.</text>
</comment>
<dbReference type="AlphaFoldDB" id="A0A917JN01"/>
<keyword evidence="6" id="KW-1133">Transmembrane helix</keyword>
<reference evidence="8" key="1">
    <citation type="journal article" date="2014" name="Int. J. Syst. Evol. Microbiol.">
        <title>Complete genome sequence of Corynebacterium casei LMG S-19264T (=DSM 44701T), isolated from a smear-ripened cheese.</title>
        <authorList>
            <consortium name="US DOE Joint Genome Institute (JGI-PGF)"/>
            <person name="Walter F."/>
            <person name="Albersmeier A."/>
            <person name="Kalinowski J."/>
            <person name="Ruckert C."/>
        </authorList>
    </citation>
    <scope>NUCLEOTIDE SEQUENCE</scope>
    <source>
        <strain evidence="8">JCM 13919</strain>
    </source>
</reference>
<dbReference type="GO" id="GO:0071913">
    <property type="term" value="F:citrate secondary active transmembrane transporter activity"/>
    <property type="evidence" value="ECO:0007669"/>
    <property type="project" value="TreeGrafter"/>
</dbReference>
<dbReference type="PANTHER" id="PTHR45788:SF4">
    <property type="entry name" value="TRICARBOXYLATE TRANSPORT PROTEIN, MITOCHONDRIAL"/>
    <property type="match status" value="1"/>
</dbReference>
<dbReference type="InterPro" id="IPR018108">
    <property type="entry name" value="MCP_transmembrane"/>
</dbReference>
<dbReference type="GO" id="GO:0006843">
    <property type="term" value="P:mitochondrial citrate transmembrane transport"/>
    <property type="evidence" value="ECO:0007669"/>
    <property type="project" value="TreeGrafter"/>
</dbReference>
<evidence type="ECO:0000256" key="7">
    <source>
        <dbReference type="ARBA" id="ARBA00023136"/>
    </source>
</evidence>
<accession>A0A917JN01</accession>
<evidence type="ECO:0000256" key="3">
    <source>
        <dbReference type="ARBA" id="ARBA00022448"/>
    </source>
</evidence>
<keyword evidence="4" id="KW-0812">Transmembrane</keyword>
<name>A0A917JN01_9GAMM</name>
<dbReference type="SUPFAM" id="SSF103506">
    <property type="entry name" value="Mitochondrial carrier"/>
    <property type="match status" value="1"/>
</dbReference>
<evidence type="ECO:0000256" key="5">
    <source>
        <dbReference type="ARBA" id="ARBA00022737"/>
    </source>
</evidence>
<comment type="subcellular location">
    <subcellularLocation>
        <location evidence="1">Membrane</location>
        <topology evidence="1">Multi-pass membrane protein</topology>
    </subcellularLocation>
</comment>
<evidence type="ECO:0008006" key="10">
    <source>
        <dbReference type="Google" id="ProtNLM"/>
    </source>
</evidence>
<evidence type="ECO:0000256" key="2">
    <source>
        <dbReference type="ARBA" id="ARBA00006375"/>
    </source>
</evidence>
<keyword evidence="7" id="KW-0472">Membrane</keyword>
<evidence type="ECO:0000256" key="6">
    <source>
        <dbReference type="ARBA" id="ARBA00022989"/>
    </source>
</evidence>
<comment type="similarity">
    <text evidence="2">Belongs to the mitochondrial carrier (TC 2.A.29) family.</text>
</comment>
<dbReference type="PROSITE" id="PS50920">
    <property type="entry name" value="SOLCAR"/>
    <property type="match status" value="2"/>
</dbReference>
<sequence>MTQSNHENNTTQITNINKVEPKVTIAQSLTIGSIAGAAEVLIDHPLWTIKTRIQSGQPFTLNPSLLYRGVLPNAASMIPITSVQVGLNRFVQNVWSHKTNNQSSTERILSSFVAGVGSSFISCPTEMAMTYQSKAGGSFCTAVNSLVKEGGWRCLFTGLPATALRDGKFAAFFLAGIPMIKTQIRPYYSNEEEATFVAGLGAGACATLVSQGHDTLKTEQQAATPVGSLSYRNAVKQIYSNAGGYGFFKGVIPRGSRVVSAITIMGLVCEKMEAKFSQYNAEHIHDEECGESMGKTL</sequence>
<gene>
    <name evidence="8" type="ORF">GCM10007966_03680</name>
</gene>
<evidence type="ECO:0000313" key="9">
    <source>
        <dbReference type="Proteomes" id="UP000630149"/>
    </source>
</evidence>
<keyword evidence="9" id="KW-1185">Reference proteome</keyword>
<organism evidence="8 9">
    <name type="scientific">Legionella impletisoli</name>
    <dbReference type="NCBI Taxonomy" id="343510"/>
    <lineage>
        <taxon>Bacteria</taxon>
        <taxon>Pseudomonadati</taxon>
        <taxon>Pseudomonadota</taxon>
        <taxon>Gammaproteobacteria</taxon>
        <taxon>Legionellales</taxon>
        <taxon>Legionellaceae</taxon>
        <taxon>Legionella</taxon>
    </lineage>
</organism>
<proteinExistence type="inferred from homology"/>
<evidence type="ECO:0000256" key="4">
    <source>
        <dbReference type="ARBA" id="ARBA00022692"/>
    </source>
</evidence>
<reference evidence="8" key="2">
    <citation type="submission" date="2020-09" db="EMBL/GenBank/DDBJ databases">
        <authorList>
            <person name="Sun Q."/>
            <person name="Ohkuma M."/>
        </authorList>
    </citation>
    <scope>NUCLEOTIDE SEQUENCE</scope>
    <source>
        <strain evidence="8">JCM 13919</strain>
    </source>
</reference>
<dbReference type="Gene3D" id="1.50.40.10">
    <property type="entry name" value="Mitochondrial carrier domain"/>
    <property type="match status" value="2"/>
</dbReference>
<dbReference type="InterPro" id="IPR023395">
    <property type="entry name" value="MCP_dom_sf"/>
</dbReference>
<protein>
    <recommendedName>
        <fullName evidence="10">Mitochondrial carrier protein</fullName>
    </recommendedName>
</protein>
<keyword evidence="3" id="KW-0813">Transport</keyword>
<dbReference type="GO" id="GO:0016020">
    <property type="term" value="C:membrane"/>
    <property type="evidence" value="ECO:0007669"/>
    <property type="project" value="UniProtKB-SubCell"/>
</dbReference>